<name>A0A4S1CDG4_9BACT</name>
<gene>
    <name evidence="7" type="ORF">E4633_12925</name>
</gene>
<comment type="caution">
    <text evidence="7">The sequence shown here is derived from an EMBL/GenBank/DDBJ whole genome shotgun (WGS) entry which is preliminary data.</text>
</comment>
<protein>
    <submittedName>
        <fullName evidence="7">Hydrogenase</fullName>
    </submittedName>
</protein>
<evidence type="ECO:0000256" key="1">
    <source>
        <dbReference type="ARBA" id="ARBA00004651"/>
    </source>
</evidence>
<dbReference type="AlphaFoldDB" id="A0A4S1CDG4"/>
<feature type="transmembrane region" description="Helical" evidence="6">
    <location>
        <begin position="148"/>
        <end position="166"/>
    </location>
</feature>
<feature type="transmembrane region" description="Helical" evidence="6">
    <location>
        <begin position="88"/>
        <end position="109"/>
    </location>
</feature>
<accession>A0A4S1CDG4</accession>
<dbReference type="Proteomes" id="UP000306416">
    <property type="component" value="Unassembled WGS sequence"/>
</dbReference>
<evidence type="ECO:0000313" key="7">
    <source>
        <dbReference type="EMBL" id="TGU71243.1"/>
    </source>
</evidence>
<sequence length="213" mass="22895">MNSLADQLLVLCLLINFAVLGTSRLAFSVRSVAVQGVLLGVLPALVHPFSWHLAFIVVSIVLVKGALIPTLIIRAIKKAEIEREFSPFIGYIPSLVLGALFTSLAFIFAAKLPLAPEHEGLLVVPAAAATLMCGFLVLMGRRKAISQVLGYLLMENGIFLFGLLLADAMPVMVEAGALLDLLVGIFVMGIVINHISREFSSIDTSRLSALREE</sequence>
<evidence type="ECO:0000313" key="8">
    <source>
        <dbReference type="Proteomes" id="UP000306416"/>
    </source>
</evidence>
<evidence type="ECO:0000256" key="2">
    <source>
        <dbReference type="ARBA" id="ARBA00022475"/>
    </source>
</evidence>
<keyword evidence="4 6" id="KW-1133">Transmembrane helix</keyword>
<comment type="subcellular location">
    <subcellularLocation>
        <location evidence="1">Cell membrane</location>
        <topology evidence="1">Multi-pass membrane protein</topology>
    </subcellularLocation>
</comment>
<organism evidence="7 8">
    <name type="scientific">Geomonas terrae</name>
    <dbReference type="NCBI Taxonomy" id="2562681"/>
    <lineage>
        <taxon>Bacteria</taxon>
        <taxon>Pseudomonadati</taxon>
        <taxon>Thermodesulfobacteriota</taxon>
        <taxon>Desulfuromonadia</taxon>
        <taxon>Geobacterales</taxon>
        <taxon>Geobacteraceae</taxon>
        <taxon>Geomonas</taxon>
    </lineage>
</organism>
<dbReference type="PANTHER" id="PTHR38601:SF1">
    <property type="entry name" value="HYDROGENASE-4 COMPONENT E"/>
    <property type="match status" value="1"/>
</dbReference>
<dbReference type="PANTHER" id="PTHR38601">
    <property type="entry name" value="HYDROGENASE-4 COMPONENT E"/>
    <property type="match status" value="1"/>
</dbReference>
<keyword evidence="3 6" id="KW-0812">Transmembrane</keyword>
<reference evidence="7 8" key="1">
    <citation type="submission" date="2019-04" db="EMBL/GenBank/DDBJ databases">
        <title>Geobacter oryzae sp. nov., ferric-reducing bacteria isolated from paddy soil.</title>
        <authorList>
            <person name="Xu Z."/>
            <person name="Masuda Y."/>
            <person name="Itoh H."/>
            <person name="Senoo K."/>
        </authorList>
    </citation>
    <scope>NUCLEOTIDE SEQUENCE [LARGE SCALE GENOMIC DNA]</scope>
    <source>
        <strain evidence="7 8">Red111</strain>
    </source>
</reference>
<dbReference type="InterPro" id="IPR038730">
    <property type="entry name" value="HyfE-like"/>
</dbReference>
<feature type="transmembrane region" description="Helical" evidence="6">
    <location>
        <begin position="172"/>
        <end position="192"/>
    </location>
</feature>
<proteinExistence type="predicted"/>
<dbReference type="RefSeq" id="WP_135870678.1">
    <property type="nucleotide sequence ID" value="NZ_SRSC01000003.1"/>
</dbReference>
<keyword evidence="5 6" id="KW-0472">Membrane</keyword>
<dbReference type="EMBL" id="SRSC01000003">
    <property type="protein sequence ID" value="TGU71243.1"/>
    <property type="molecule type" value="Genomic_DNA"/>
</dbReference>
<evidence type="ECO:0000256" key="3">
    <source>
        <dbReference type="ARBA" id="ARBA00022692"/>
    </source>
</evidence>
<evidence type="ECO:0000256" key="6">
    <source>
        <dbReference type="SAM" id="Phobius"/>
    </source>
</evidence>
<feature type="transmembrane region" description="Helical" evidence="6">
    <location>
        <begin position="121"/>
        <end position="139"/>
    </location>
</feature>
<feature type="transmembrane region" description="Helical" evidence="6">
    <location>
        <begin position="52"/>
        <end position="76"/>
    </location>
</feature>
<keyword evidence="2" id="KW-1003">Cell membrane</keyword>
<evidence type="ECO:0000256" key="4">
    <source>
        <dbReference type="ARBA" id="ARBA00022989"/>
    </source>
</evidence>
<dbReference type="GO" id="GO:0005886">
    <property type="term" value="C:plasma membrane"/>
    <property type="evidence" value="ECO:0007669"/>
    <property type="project" value="UniProtKB-SubCell"/>
</dbReference>
<keyword evidence="8" id="KW-1185">Reference proteome</keyword>
<evidence type="ECO:0000256" key="5">
    <source>
        <dbReference type="ARBA" id="ARBA00023136"/>
    </source>
</evidence>